<evidence type="ECO:0000313" key="2">
    <source>
        <dbReference type="Proteomes" id="UP000306393"/>
    </source>
</evidence>
<dbReference type="EMBL" id="QGAC01000008">
    <property type="protein sequence ID" value="TKJ90864.1"/>
    <property type="molecule type" value="Genomic_DNA"/>
</dbReference>
<dbReference type="AlphaFoldDB" id="A0A354AJI1"/>
<organism evidence="1 2">
    <name type="scientific">Erwinia persicina</name>
    <dbReference type="NCBI Taxonomy" id="55211"/>
    <lineage>
        <taxon>Bacteria</taxon>
        <taxon>Pseudomonadati</taxon>
        <taxon>Pseudomonadota</taxon>
        <taxon>Gammaproteobacteria</taxon>
        <taxon>Enterobacterales</taxon>
        <taxon>Erwiniaceae</taxon>
        <taxon>Erwinia</taxon>
    </lineage>
</organism>
<dbReference type="Proteomes" id="UP000306393">
    <property type="component" value="Unassembled WGS sequence"/>
</dbReference>
<gene>
    <name evidence="1" type="ORF">EpCFBP13511_10285</name>
</gene>
<proteinExistence type="predicted"/>
<dbReference type="KEGG" id="epe:CI789_15995"/>
<sequence>MSTGYYSQVIFKVPSFFRLSDCSVLQGALRDHQCCNDRSYGLRVRSKNDEKYPPLFYLI</sequence>
<comment type="caution">
    <text evidence="1">The sequence shown here is derived from an EMBL/GenBank/DDBJ whole genome shotgun (WGS) entry which is preliminary data.</text>
</comment>
<protein>
    <submittedName>
        <fullName evidence="1">Uncharacterized protein</fullName>
    </submittedName>
</protein>
<reference evidence="1 2" key="1">
    <citation type="journal article" date="2019" name="Sci. Rep.">
        <title>Differences in resource use lead to coexistence of seed-transmitted microbial populations.</title>
        <authorList>
            <person name="Torres-Cortes G."/>
            <person name="Garcia B.J."/>
            <person name="Compant S."/>
            <person name="Rezki S."/>
            <person name="Jones P."/>
            <person name="Preveaux A."/>
            <person name="Briand M."/>
            <person name="Roulet A."/>
            <person name="Bouchez O."/>
            <person name="Jacobson D."/>
            <person name="Barret M."/>
        </authorList>
    </citation>
    <scope>NUCLEOTIDE SEQUENCE [LARGE SCALE GENOMIC DNA]</scope>
    <source>
        <strain evidence="1 2">CFBP13511</strain>
    </source>
</reference>
<evidence type="ECO:0000313" key="1">
    <source>
        <dbReference type="EMBL" id="TKJ90864.1"/>
    </source>
</evidence>
<name>A0A354AJI1_9GAMM</name>
<accession>A0A354AJI1</accession>